<protein>
    <submittedName>
        <fullName evidence="2">SDR family NAD(P)-dependent oxidoreductase</fullName>
    </submittedName>
</protein>
<keyword evidence="1" id="KW-0520">NAD</keyword>
<evidence type="ECO:0000313" key="3">
    <source>
        <dbReference type="Proteomes" id="UP000708298"/>
    </source>
</evidence>
<dbReference type="AlphaFoldDB" id="A0A964DXY5"/>
<dbReference type="EMBL" id="JAESVB010000001">
    <property type="protein sequence ID" value="MCB8874203.1"/>
    <property type="molecule type" value="Genomic_DNA"/>
</dbReference>
<gene>
    <name evidence="2" type="ORF">ASILVAE211_03330</name>
</gene>
<sequence length="291" mass="30436">MAETGHLLIFGLGYSGAAIAEAALAAGFRVTGTSRRPGLPPPPGATLIPFDAAEAAIATATHIVPTAAPAEHGDPALARYAAAIAVAPRLGWIGFLSSTGVYGDRGGGWVDESSEPRPTSLRATARRDAELAWAAAGAARGVPVDLIRLAGIYGPGRSVFDDLRTGRARRIDKPGHAFGRIHRQDIAEGTVAAMKQADSLFGLRALNFNDDLPAEPADVVMEAARLLDVAPPPLIAFADVAPGMTPIGRSFWAESRRVSSAATQQALGRRWRYPTYREGLAAIFAAETGQP</sequence>
<dbReference type="RefSeq" id="WP_227319852.1">
    <property type="nucleotide sequence ID" value="NZ_JAESVB010000001.1"/>
</dbReference>
<accession>A0A964DXY5</accession>
<name>A0A964DXY5_9PROT</name>
<organism evidence="2 3">
    <name type="scientific">Acidisoma silvae</name>
    <dbReference type="NCBI Taxonomy" id="2802396"/>
    <lineage>
        <taxon>Bacteria</taxon>
        <taxon>Pseudomonadati</taxon>
        <taxon>Pseudomonadota</taxon>
        <taxon>Alphaproteobacteria</taxon>
        <taxon>Acetobacterales</taxon>
        <taxon>Acidocellaceae</taxon>
        <taxon>Acidisoma</taxon>
    </lineage>
</organism>
<dbReference type="SUPFAM" id="SSF51735">
    <property type="entry name" value="NAD(P)-binding Rossmann-fold domains"/>
    <property type="match status" value="1"/>
</dbReference>
<evidence type="ECO:0000256" key="1">
    <source>
        <dbReference type="ARBA" id="ARBA00023027"/>
    </source>
</evidence>
<evidence type="ECO:0000313" key="2">
    <source>
        <dbReference type="EMBL" id="MCB8874203.1"/>
    </source>
</evidence>
<comment type="caution">
    <text evidence="2">The sequence shown here is derived from an EMBL/GenBank/DDBJ whole genome shotgun (WGS) entry which is preliminary data.</text>
</comment>
<proteinExistence type="predicted"/>
<dbReference type="Proteomes" id="UP000708298">
    <property type="component" value="Unassembled WGS sequence"/>
</dbReference>
<reference evidence="2" key="2">
    <citation type="submission" date="2021-01" db="EMBL/GenBank/DDBJ databases">
        <authorList>
            <person name="Mieszkin S."/>
            <person name="Pouder E."/>
            <person name="Alain K."/>
        </authorList>
    </citation>
    <scope>NUCLEOTIDE SEQUENCE</scope>
    <source>
        <strain evidence="2">HW T2.11</strain>
    </source>
</reference>
<dbReference type="Gene3D" id="3.40.50.720">
    <property type="entry name" value="NAD(P)-binding Rossmann-like Domain"/>
    <property type="match status" value="1"/>
</dbReference>
<keyword evidence="3" id="KW-1185">Reference proteome</keyword>
<dbReference type="PANTHER" id="PTHR43574">
    <property type="entry name" value="EPIMERASE-RELATED"/>
    <property type="match status" value="1"/>
</dbReference>
<reference evidence="2" key="1">
    <citation type="journal article" date="2021" name="Microorganisms">
        <title>Acidisoma silvae sp. nov. and Acidisomacellulosilytica sp. nov., Two Acidophilic Bacteria Isolated from Decaying Wood, Hydrolyzing Cellulose and Producing Poly-3-hydroxybutyrate.</title>
        <authorList>
            <person name="Mieszkin S."/>
            <person name="Pouder E."/>
            <person name="Uroz S."/>
            <person name="Simon-Colin C."/>
            <person name="Alain K."/>
        </authorList>
    </citation>
    <scope>NUCLEOTIDE SEQUENCE</scope>
    <source>
        <strain evidence="2">HW T2.11</strain>
    </source>
</reference>
<dbReference type="InterPro" id="IPR036291">
    <property type="entry name" value="NAD(P)-bd_dom_sf"/>
</dbReference>